<dbReference type="InterPro" id="IPR006026">
    <property type="entry name" value="Peptidase_Metallo"/>
</dbReference>
<dbReference type="GO" id="GO:0006508">
    <property type="term" value="P:proteolysis"/>
    <property type="evidence" value="ECO:0007669"/>
    <property type="project" value="UniProtKB-KW"/>
</dbReference>
<sequence>MIRVLGLSVSDRSTTKTSSDDESETSTLRTPTRAHEASTALTVPTTDPLGIPTIEPAKKHRKYNRRKWKGLDALAEPNTRIEQEVGYAVGGSELCLPGAYPAVLEFDDEGDACAQRAQNNAVKVKPLADRTNIILLASTAVIFFAVLYSGERCTPPLLISSIPFWMMLGRVLASNATNNLWASLLSDASHHCHCVTQSCCIDGALRAQIGLIDQVPRWAVSTVLKYVICAETFPSPAAAALAASNLAQAIDLFADVPVTFEEVTRNSKAHFRVVYKDLPLTGEANVLASAFFPNKGPREARTLHIYALSFRQKHIGNQVQILAHEVGHILGLRHEFAPESAEWRSLTYGRRNPDSIMSYPADWSTAQVTKQDLDELKSFYLDTRAFLKDEAGDGWLVQIITPLEFLYSYEITNENFGFISTFFSGLLFPFKRFWRHEHVNAVVGC</sequence>
<evidence type="ECO:0000313" key="8">
    <source>
        <dbReference type="Proteomes" id="UP001172159"/>
    </source>
</evidence>
<dbReference type="GO" id="GO:0008270">
    <property type="term" value="F:zinc ion binding"/>
    <property type="evidence" value="ECO:0007669"/>
    <property type="project" value="InterPro"/>
</dbReference>
<organism evidence="7 8">
    <name type="scientific">Apiosordaria backusii</name>
    <dbReference type="NCBI Taxonomy" id="314023"/>
    <lineage>
        <taxon>Eukaryota</taxon>
        <taxon>Fungi</taxon>
        <taxon>Dikarya</taxon>
        <taxon>Ascomycota</taxon>
        <taxon>Pezizomycotina</taxon>
        <taxon>Sordariomycetes</taxon>
        <taxon>Sordariomycetidae</taxon>
        <taxon>Sordariales</taxon>
        <taxon>Lasiosphaeriaceae</taxon>
        <taxon>Apiosordaria</taxon>
    </lineage>
</organism>
<name>A0AA40E6X1_9PEZI</name>
<keyword evidence="8" id="KW-1185">Reference proteome</keyword>
<evidence type="ECO:0000256" key="1">
    <source>
        <dbReference type="ARBA" id="ARBA00022670"/>
    </source>
</evidence>
<feature type="region of interest" description="Disordered" evidence="5">
    <location>
        <begin position="1"/>
        <end position="56"/>
    </location>
</feature>
<dbReference type="GO" id="GO:0004222">
    <property type="term" value="F:metalloendopeptidase activity"/>
    <property type="evidence" value="ECO:0007669"/>
    <property type="project" value="InterPro"/>
</dbReference>
<dbReference type="Gene3D" id="3.40.390.10">
    <property type="entry name" value="Collagenase (Catalytic Domain)"/>
    <property type="match status" value="1"/>
</dbReference>
<keyword evidence="3" id="KW-0378">Hydrolase</keyword>
<dbReference type="GO" id="GO:0031012">
    <property type="term" value="C:extracellular matrix"/>
    <property type="evidence" value="ECO:0007669"/>
    <property type="project" value="InterPro"/>
</dbReference>
<dbReference type="InterPro" id="IPR024079">
    <property type="entry name" value="MetalloPept_cat_dom_sf"/>
</dbReference>
<proteinExistence type="predicted"/>
<evidence type="ECO:0000259" key="6">
    <source>
        <dbReference type="SMART" id="SM00235"/>
    </source>
</evidence>
<accession>A0AA40E6X1</accession>
<protein>
    <recommendedName>
        <fullName evidence="6">Peptidase metallopeptidase domain-containing protein</fullName>
    </recommendedName>
</protein>
<keyword evidence="1" id="KW-0645">Protease</keyword>
<feature type="domain" description="Peptidase metallopeptidase" evidence="6">
    <location>
        <begin position="214"/>
        <end position="375"/>
    </location>
</feature>
<dbReference type="Pfam" id="PF00413">
    <property type="entry name" value="Peptidase_M10"/>
    <property type="match status" value="1"/>
</dbReference>
<evidence type="ECO:0000313" key="7">
    <source>
        <dbReference type="EMBL" id="KAK0726276.1"/>
    </source>
</evidence>
<evidence type="ECO:0000256" key="4">
    <source>
        <dbReference type="ARBA" id="ARBA00022833"/>
    </source>
</evidence>
<evidence type="ECO:0000256" key="3">
    <source>
        <dbReference type="ARBA" id="ARBA00022801"/>
    </source>
</evidence>
<comment type="caution">
    <text evidence="7">The sequence shown here is derived from an EMBL/GenBank/DDBJ whole genome shotgun (WGS) entry which is preliminary data.</text>
</comment>
<dbReference type="AlphaFoldDB" id="A0AA40E6X1"/>
<dbReference type="InterPro" id="IPR001818">
    <property type="entry name" value="Pept_M10_metallopeptidase"/>
</dbReference>
<keyword evidence="4" id="KW-0862">Zinc</keyword>
<keyword evidence="2" id="KW-0479">Metal-binding</keyword>
<dbReference type="SUPFAM" id="SSF55486">
    <property type="entry name" value="Metalloproteases ('zincins'), catalytic domain"/>
    <property type="match status" value="1"/>
</dbReference>
<reference evidence="7" key="1">
    <citation type="submission" date="2023-06" db="EMBL/GenBank/DDBJ databases">
        <title>Genome-scale phylogeny and comparative genomics of the fungal order Sordariales.</title>
        <authorList>
            <consortium name="Lawrence Berkeley National Laboratory"/>
            <person name="Hensen N."/>
            <person name="Bonometti L."/>
            <person name="Westerberg I."/>
            <person name="Brannstrom I.O."/>
            <person name="Guillou S."/>
            <person name="Cros-Aarteil S."/>
            <person name="Calhoun S."/>
            <person name="Haridas S."/>
            <person name="Kuo A."/>
            <person name="Mondo S."/>
            <person name="Pangilinan J."/>
            <person name="Riley R."/>
            <person name="Labutti K."/>
            <person name="Andreopoulos B."/>
            <person name="Lipzen A."/>
            <person name="Chen C."/>
            <person name="Yanf M."/>
            <person name="Daum C."/>
            <person name="Ng V."/>
            <person name="Clum A."/>
            <person name="Steindorff A."/>
            <person name="Ohm R."/>
            <person name="Martin F."/>
            <person name="Silar P."/>
            <person name="Natvig D."/>
            <person name="Lalanne C."/>
            <person name="Gautier V."/>
            <person name="Ament-Velasquez S.L."/>
            <person name="Kruys A."/>
            <person name="Hutchinson M.I."/>
            <person name="Powell A.J."/>
            <person name="Barry K."/>
            <person name="Miller A.N."/>
            <person name="Grigoriev I.V."/>
            <person name="Debuchy R."/>
            <person name="Gladieux P."/>
            <person name="Thoren M.H."/>
            <person name="Johannesson H."/>
        </authorList>
    </citation>
    <scope>NUCLEOTIDE SEQUENCE</scope>
    <source>
        <strain evidence="7">CBS 540.89</strain>
    </source>
</reference>
<dbReference type="Proteomes" id="UP001172159">
    <property type="component" value="Unassembled WGS sequence"/>
</dbReference>
<gene>
    <name evidence="7" type="ORF">B0T21DRAFT_32260</name>
</gene>
<evidence type="ECO:0000256" key="2">
    <source>
        <dbReference type="ARBA" id="ARBA00022723"/>
    </source>
</evidence>
<evidence type="ECO:0000256" key="5">
    <source>
        <dbReference type="SAM" id="MobiDB-lite"/>
    </source>
</evidence>
<dbReference type="SMART" id="SM00235">
    <property type="entry name" value="ZnMc"/>
    <property type="match status" value="1"/>
</dbReference>
<dbReference type="EMBL" id="JAUKTV010000010">
    <property type="protein sequence ID" value="KAK0726276.1"/>
    <property type="molecule type" value="Genomic_DNA"/>
</dbReference>